<protein>
    <submittedName>
        <fullName evidence="8">Putative ABC transport system permease protein</fullName>
    </submittedName>
</protein>
<feature type="transmembrane region" description="Helical" evidence="6">
    <location>
        <begin position="370"/>
        <end position="395"/>
    </location>
</feature>
<name>A0A1H8PW07_9ACTN</name>
<feature type="transmembrane region" description="Helical" evidence="6">
    <location>
        <begin position="751"/>
        <end position="774"/>
    </location>
</feature>
<keyword evidence="3 6" id="KW-0812">Transmembrane</keyword>
<keyword evidence="5 6" id="KW-0472">Membrane</keyword>
<dbReference type="GO" id="GO:0005886">
    <property type="term" value="C:plasma membrane"/>
    <property type="evidence" value="ECO:0007669"/>
    <property type="project" value="UniProtKB-SubCell"/>
</dbReference>
<evidence type="ECO:0000256" key="2">
    <source>
        <dbReference type="ARBA" id="ARBA00022475"/>
    </source>
</evidence>
<evidence type="ECO:0000256" key="5">
    <source>
        <dbReference type="ARBA" id="ARBA00023136"/>
    </source>
</evidence>
<feature type="transmembrane region" description="Helical" evidence="6">
    <location>
        <begin position="699"/>
        <end position="719"/>
    </location>
</feature>
<feature type="transmembrane region" description="Helical" evidence="6">
    <location>
        <begin position="278"/>
        <end position="298"/>
    </location>
</feature>
<reference evidence="9" key="1">
    <citation type="submission" date="2016-10" db="EMBL/GenBank/DDBJ databases">
        <authorList>
            <person name="Varghese N."/>
        </authorList>
    </citation>
    <scope>NUCLEOTIDE SEQUENCE [LARGE SCALE GENOMIC DNA]</scope>
    <source>
        <strain evidence="9">DSM 21843</strain>
    </source>
</reference>
<keyword evidence="2" id="KW-1003">Cell membrane</keyword>
<evidence type="ECO:0000259" key="7">
    <source>
        <dbReference type="Pfam" id="PF02687"/>
    </source>
</evidence>
<evidence type="ECO:0000256" key="3">
    <source>
        <dbReference type="ARBA" id="ARBA00022692"/>
    </source>
</evidence>
<feature type="transmembrane region" description="Helical" evidence="6">
    <location>
        <begin position="327"/>
        <end position="350"/>
    </location>
</feature>
<gene>
    <name evidence="8" type="ORF">SAMN02910314_00330</name>
</gene>
<dbReference type="PANTHER" id="PTHR30287">
    <property type="entry name" value="MEMBRANE COMPONENT OF PREDICTED ABC SUPERFAMILY METABOLITE UPTAKE TRANSPORTER"/>
    <property type="match status" value="1"/>
</dbReference>
<feature type="domain" description="ABC3 transporter permease C-terminal" evidence="7">
    <location>
        <begin position="703"/>
        <end position="819"/>
    </location>
</feature>
<feature type="transmembrane region" description="Helical" evidence="6">
    <location>
        <begin position="441"/>
        <end position="468"/>
    </location>
</feature>
<dbReference type="InterPro" id="IPR003838">
    <property type="entry name" value="ABC3_permease_C"/>
</dbReference>
<keyword evidence="9" id="KW-1185">Reference proteome</keyword>
<evidence type="ECO:0000313" key="8">
    <source>
        <dbReference type="EMBL" id="SEO45951.1"/>
    </source>
</evidence>
<dbReference type="PANTHER" id="PTHR30287:SF2">
    <property type="entry name" value="BLL1001 PROTEIN"/>
    <property type="match status" value="1"/>
</dbReference>
<organism evidence="8 9">
    <name type="scientific">Denitrobacterium detoxificans</name>
    <dbReference type="NCBI Taxonomy" id="79604"/>
    <lineage>
        <taxon>Bacteria</taxon>
        <taxon>Bacillati</taxon>
        <taxon>Actinomycetota</taxon>
        <taxon>Coriobacteriia</taxon>
        <taxon>Eggerthellales</taxon>
        <taxon>Eggerthellaceae</taxon>
        <taxon>Denitrobacterium</taxon>
    </lineage>
</organism>
<feature type="transmembrane region" description="Helical" evidence="6">
    <location>
        <begin position="33"/>
        <end position="54"/>
    </location>
</feature>
<dbReference type="Proteomes" id="UP000182975">
    <property type="component" value="Unassembled WGS sequence"/>
</dbReference>
<evidence type="ECO:0000313" key="9">
    <source>
        <dbReference type="Proteomes" id="UP000182975"/>
    </source>
</evidence>
<evidence type="ECO:0000256" key="4">
    <source>
        <dbReference type="ARBA" id="ARBA00022989"/>
    </source>
</evidence>
<feature type="transmembrane region" description="Helical" evidence="6">
    <location>
        <begin position="794"/>
        <end position="813"/>
    </location>
</feature>
<dbReference type="EMBL" id="FOEC01000001">
    <property type="protein sequence ID" value="SEO45951.1"/>
    <property type="molecule type" value="Genomic_DNA"/>
</dbReference>
<dbReference type="InterPro" id="IPR038766">
    <property type="entry name" value="Membrane_comp_ABC_pdt"/>
</dbReference>
<feature type="domain" description="ABC3 transporter permease C-terminal" evidence="7">
    <location>
        <begin position="282"/>
        <end position="397"/>
    </location>
</feature>
<keyword evidence="4 6" id="KW-1133">Transmembrane helix</keyword>
<sequence length="829" mass="92081">MSMCFPPCSWSGSMRNPLHKRFPRELRNNIGKYLGMFLMMMFAVAFTSGFMMAANSIVVIGDGMRDAYVIEDGHFVVDFQADEDSIADVEALGCTVYQDFYNNVPLSLPETASGQLTDLTVRLYQNRTQVNLASYAQGCEPTQANEIALDRVFCANHDLSVGDSVTVNGQEFVISGIMTLPDYQALFEKNSNFIFNAITFSVAQVTPEAYEAIGSAGQTFNYSFVMNDRSLDKPTRVDIEEEMMKTLSSDGETLSDFIDYEDNQGIGYATDDAAHDQVMWMVLVIILVVIMAFVFVVLTGATIEAESAVIGTLLASGWRKGELLRHYLALPVICGFVACSLGLVLGITVMEEPMAGLYYNSYSLPPYHLIWSWRIVFLTTIVPFLLLSGITLFGLMRKLGNTPLQFLRREVAHKSRRHSLHLPDGLTYPTRFRLRVLIRNLSHFITLFAGILFASLLLLFGTCMLPVVQNYASQMRDNVAAQYEYVLKTPLELQGTSSDRAAYAAAEDIAYSDNALDGFGDYGYFSDMIRAMSVDEDATPVNTLENSSEAIAQVEKFAMATVEIERAFGGESEEVTIYGIQPDSAYWQGLDIGDGKIVATKGLAEKTKLEVGQSVSAYDAREGEAYDLCITSATESETDMSLYMSIDDFNQLFGNDADYFNAYASNEPLQIDERFVASVITPDEMDKIADQLVDSMGSIMQMMMAVAVPVYLILVYLLTKTVIDRSARSISYMKVFGYRAREVNGLYIRPITYVVLGSLVVSMPIIVSMLTVLMKVVFMSYSGNFPLVIPASNYVLLFVVGVVAYAFVAFLHVRRVKRVPLELAMKISE</sequence>
<dbReference type="STRING" id="79604.AAY81_00675"/>
<evidence type="ECO:0000256" key="1">
    <source>
        <dbReference type="ARBA" id="ARBA00004651"/>
    </source>
</evidence>
<evidence type="ECO:0000256" key="6">
    <source>
        <dbReference type="SAM" id="Phobius"/>
    </source>
</evidence>
<accession>A0A1H8PW07</accession>
<proteinExistence type="predicted"/>
<dbReference type="Pfam" id="PF02687">
    <property type="entry name" value="FtsX"/>
    <property type="match status" value="2"/>
</dbReference>
<comment type="subcellular location">
    <subcellularLocation>
        <location evidence="1">Cell membrane</location>
        <topology evidence="1">Multi-pass membrane protein</topology>
    </subcellularLocation>
</comment>
<dbReference type="AlphaFoldDB" id="A0A1H8PW07"/>
<dbReference type="RefSeq" id="WP_256209986.1">
    <property type="nucleotide sequence ID" value="NZ_FOEC01000001.1"/>
</dbReference>